<dbReference type="EMBL" id="BMMZ01000022">
    <property type="protein sequence ID" value="GGL83911.1"/>
    <property type="molecule type" value="Genomic_DNA"/>
</dbReference>
<reference evidence="2" key="2">
    <citation type="submission" date="2020-09" db="EMBL/GenBank/DDBJ databases">
        <authorList>
            <person name="Sun Q."/>
            <person name="Zhou Y."/>
        </authorList>
    </citation>
    <scope>NUCLEOTIDE SEQUENCE</scope>
    <source>
        <strain evidence="2">CGMCC 4.7306</strain>
    </source>
</reference>
<dbReference type="RefSeq" id="WP_188898607.1">
    <property type="nucleotide sequence ID" value="NZ_BMMZ01000022.1"/>
</dbReference>
<reference evidence="2" key="1">
    <citation type="journal article" date="2014" name="Int. J. Syst. Evol. Microbiol.">
        <title>Complete genome sequence of Corynebacterium casei LMG S-19264T (=DSM 44701T), isolated from a smear-ripened cheese.</title>
        <authorList>
            <consortium name="US DOE Joint Genome Institute (JGI-PGF)"/>
            <person name="Walter F."/>
            <person name="Albersmeier A."/>
            <person name="Kalinowski J."/>
            <person name="Ruckert C."/>
        </authorList>
    </citation>
    <scope>NUCLEOTIDE SEQUENCE</scope>
    <source>
        <strain evidence="2">CGMCC 4.7306</strain>
    </source>
</reference>
<dbReference type="InterPro" id="IPR034660">
    <property type="entry name" value="DinB/YfiT-like"/>
</dbReference>
<comment type="caution">
    <text evidence="2">The sequence shown here is derived from an EMBL/GenBank/DDBJ whole genome shotgun (WGS) entry which is preliminary data.</text>
</comment>
<proteinExistence type="predicted"/>
<name>A0A917W916_9ACTN</name>
<dbReference type="InterPro" id="IPR024344">
    <property type="entry name" value="MDMPI_metal-binding"/>
</dbReference>
<protein>
    <submittedName>
        <fullName evidence="2">Maleylpyruvate isomerase</fullName>
    </submittedName>
</protein>
<feature type="domain" description="Mycothiol-dependent maleylpyruvate isomerase metal-binding" evidence="1">
    <location>
        <begin position="9"/>
        <end position="130"/>
    </location>
</feature>
<dbReference type="AlphaFoldDB" id="A0A917W916"/>
<accession>A0A917W916</accession>
<dbReference type="NCBIfam" id="TIGR03083">
    <property type="entry name" value="maleylpyruvate isomerase family mycothiol-dependent enzyme"/>
    <property type="match status" value="1"/>
</dbReference>
<dbReference type="GO" id="GO:0016853">
    <property type="term" value="F:isomerase activity"/>
    <property type="evidence" value="ECO:0007669"/>
    <property type="project" value="UniProtKB-KW"/>
</dbReference>
<evidence type="ECO:0000259" key="1">
    <source>
        <dbReference type="Pfam" id="PF11716"/>
    </source>
</evidence>
<evidence type="ECO:0000313" key="2">
    <source>
        <dbReference type="EMBL" id="GGL83911.1"/>
    </source>
</evidence>
<sequence length="206" mass="22939">MAPPFAEVAATHQRFLRLIPSLSDSEIAAASRLPGWTRGHVLAHLTDAARARARLIEHELRGEHVEMWAPGERNRIIEETAGRSASQHEEAFAESAMNLERVWSTVQDWDAYETTVFTRWRELLVHLVDLDVGVERTEWEDSFVIHVLDLFSRRLPDGSAILAGDLSRRWGTGAVVAAGGGRDLAAWLLGRESPVVGPELGGWPTY</sequence>
<evidence type="ECO:0000313" key="3">
    <source>
        <dbReference type="Proteomes" id="UP000613840"/>
    </source>
</evidence>
<keyword evidence="3" id="KW-1185">Reference proteome</keyword>
<dbReference type="Gene3D" id="1.20.120.450">
    <property type="entry name" value="dinb family like domain"/>
    <property type="match status" value="1"/>
</dbReference>
<dbReference type="InterPro" id="IPR017517">
    <property type="entry name" value="Maleyloyr_isom"/>
</dbReference>
<dbReference type="Pfam" id="PF11716">
    <property type="entry name" value="MDMPI_N"/>
    <property type="match status" value="1"/>
</dbReference>
<dbReference type="SUPFAM" id="SSF109854">
    <property type="entry name" value="DinB/YfiT-like putative metalloenzymes"/>
    <property type="match status" value="1"/>
</dbReference>
<organism evidence="2 3">
    <name type="scientific">Microlunatus endophyticus</name>
    <dbReference type="NCBI Taxonomy" id="1716077"/>
    <lineage>
        <taxon>Bacteria</taxon>
        <taxon>Bacillati</taxon>
        <taxon>Actinomycetota</taxon>
        <taxon>Actinomycetes</taxon>
        <taxon>Propionibacteriales</taxon>
        <taxon>Propionibacteriaceae</taxon>
        <taxon>Microlunatus</taxon>
    </lineage>
</organism>
<keyword evidence="2" id="KW-0413">Isomerase</keyword>
<dbReference type="GO" id="GO:0046872">
    <property type="term" value="F:metal ion binding"/>
    <property type="evidence" value="ECO:0007669"/>
    <property type="project" value="InterPro"/>
</dbReference>
<dbReference type="Proteomes" id="UP000613840">
    <property type="component" value="Unassembled WGS sequence"/>
</dbReference>
<gene>
    <name evidence="2" type="ORF">GCM10011575_47740</name>
</gene>